<evidence type="ECO:0000313" key="3">
    <source>
        <dbReference type="Proteomes" id="UP000294489"/>
    </source>
</evidence>
<keyword evidence="1" id="KW-1133">Transmembrane helix</keyword>
<gene>
    <name evidence="2" type="ORF">DFO67_12439</name>
</gene>
<name>A0A4R8FEN9_9GAMM</name>
<proteinExistence type="predicted"/>
<dbReference type="AlphaFoldDB" id="A0A4R8FEN9"/>
<keyword evidence="1" id="KW-0812">Transmembrane</keyword>
<keyword evidence="1" id="KW-0472">Membrane</keyword>
<comment type="caution">
    <text evidence="2">The sequence shown here is derived from an EMBL/GenBank/DDBJ whole genome shotgun (WGS) entry which is preliminary data.</text>
</comment>
<protein>
    <submittedName>
        <fullName evidence="2">Uncharacterized protein</fullName>
    </submittedName>
</protein>
<sequence length="39" mass="4209">MSIAFYLTVGIGVTLMLGVACYAGVQGLRHIAQQNDQRI</sequence>
<feature type="transmembrane region" description="Helical" evidence="1">
    <location>
        <begin position="6"/>
        <end position="25"/>
    </location>
</feature>
<dbReference type="Proteomes" id="UP000294489">
    <property type="component" value="Unassembled WGS sequence"/>
</dbReference>
<dbReference type="EMBL" id="SOEC01000024">
    <property type="protein sequence ID" value="TDX23722.1"/>
    <property type="molecule type" value="Genomic_DNA"/>
</dbReference>
<evidence type="ECO:0000256" key="1">
    <source>
        <dbReference type="SAM" id="Phobius"/>
    </source>
</evidence>
<reference evidence="2 3" key="1">
    <citation type="submission" date="2019-03" db="EMBL/GenBank/DDBJ databases">
        <title>Freshwater and sediment microbial communities from various areas in North America, analyzing microbe dynamics in response to fracking.</title>
        <authorList>
            <person name="Lamendella R."/>
        </authorList>
    </citation>
    <scope>NUCLEOTIDE SEQUENCE [LARGE SCALE GENOMIC DNA]</scope>
    <source>
        <strain evidence="2 3">6_TX</strain>
    </source>
</reference>
<organism evidence="2 3">
    <name type="scientific">Modicisalibacter xianhensis</name>
    <dbReference type="NCBI Taxonomy" id="442341"/>
    <lineage>
        <taxon>Bacteria</taxon>
        <taxon>Pseudomonadati</taxon>
        <taxon>Pseudomonadota</taxon>
        <taxon>Gammaproteobacteria</taxon>
        <taxon>Oceanospirillales</taxon>
        <taxon>Halomonadaceae</taxon>
        <taxon>Modicisalibacter</taxon>
    </lineage>
</organism>
<evidence type="ECO:0000313" key="2">
    <source>
        <dbReference type="EMBL" id="TDX23722.1"/>
    </source>
</evidence>
<accession>A0A4R8FEN9</accession>